<dbReference type="Proteomes" id="UP001161276">
    <property type="component" value="Unassembled WGS sequence"/>
</dbReference>
<evidence type="ECO:0000313" key="2">
    <source>
        <dbReference type="EMBL" id="MDH2049249.1"/>
    </source>
</evidence>
<feature type="transmembrane region" description="Helical" evidence="1">
    <location>
        <begin position="98"/>
        <end position="118"/>
    </location>
</feature>
<name>A0AA43AZZ6_9BURK</name>
<keyword evidence="1" id="KW-0812">Transmembrane</keyword>
<organism evidence="2 3">
    <name type="scientific">Achromobacter marplatensis</name>
    <dbReference type="NCBI Taxonomy" id="470868"/>
    <lineage>
        <taxon>Bacteria</taxon>
        <taxon>Pseudomonadati</taxon>
        <taxon>Pseudomonadota</taxon>
        <taxon>Betaproteobacteria</taxon>
        <taxon>Burkholderiales</taxon>
        <taxon>Alcaligenaceae</taxon>
        <taxon>Achromobacter</taxon>
    </lineage>
</organism>
<comment type="caution">
    <text evidence="2">The sequence shown here is derived from an EMBL/GenBank/DDBJ whole genome shotgun (WGS) entry which is preliminary data.</text>
</comment>
<feature type="transmembrane region" description="Helical" evidence="1">
    <location>
        <begin position="71"/>
        <end position="92"/>
    </location>
</feature>
<dbReference type="EMBL" id="JAOCKG010000001">
    <property type="protein sequence ID" value="MDH2049249.1"/>
    <property type="molecule type" value="Genomic_DNA"/>
</dbReference>
<gene>
    <name evidence="2" type="ORF">N5K24_02470</name>
</gene>
<sequence length="143" mass="16306">MTERTLTGTRPTERRKPSERRFWFIVLAGTLAALSYEILAVLQGDFSAVKKLLLPALLLAWLYRGSPWARWILMALLLGFGVLNLYLALGLLQDAPDRLLYVSIFSAFMIATGLYLAFAKRDFARYCSYAAVRDDLRARAKRR</sequence>
<dbReference type="AlphaFoldDB" id="A0AA43AZZ6"/>
<proteinExistence type="predicted"/>
<keyword evidence="1" id="KW-1133">Transmembrane helix</keyword>
<accession>A0AA43AZZ6</accession>
<reference evidence="2" key="1">
    <citation type="submission" date="2022-09" db="EMBL/GenBank/DDBJ databases">
        <title>Intensive care unit water sources are persistently colonized with multi-drug resistant bacteria and are the site of extensive horizontal gene transfer of antibiotic resistance genes.</title>
        <authorList>
            <person name="Diorio-Toth L."/>
        </authorList>
    </citation>
    <scope>NUCLEOTIDE SEQUENCE</scope>
    <source>
        <strain evidence="2">GD03676</strain>
    </source>
</reference>
<keyword evidence="1" id="KW-0472">Membrane</keyword>
<dbReference type="RefSeq" id="WP_280025749.1">
    <property type="nucleotide sequence ID" value="NZ_JAOCKG010000001.1"/>
</dbReference>
<evidence type="ECO:0000313" key="3">
    <source>
        <dbReference type="Proteomes" id="UP001161276"/>
    </source>
</evidence>
<evidence type="ECO:0000256" key="1">
    <source>
        <dbReference type="SAM" id="Phobius"/>
    </source>
</evidence>
<feature type="transmembrane region" description="Helical" evidence="1">
    <location>
        <begin position="21"/>
        <end position="42"/>
    </location>
</feature>
<protein>
    <submittedName>
        <fullName evidence="2">Uncharacterized protein</fullName>
    </submittedName>
</protein>